<comment type="caution">
    <text evidence="2">The sequence shown here is derived from an EMBL/GenBank/DDBJ whole genome shotgun (WGS) entry which is preliminary data.</text>
</comment>
<feature type="domain" description="Thioredoxin" evidence="1">
    <location>
        <begin position="34"/>
        <end position="172"/>
    </location>
</feature>
<organism evidence="2 3">
    <name type="scientific">Thalassotalea insulae</name>
    <dbReference type="NCBI Taxonomy" id="2056778"/>
    <lineage>
        <taxon>Bacteria</taxon>
        <taxon>Pseudomonadati</taxon>
        <taxon>Pseudomonadota</taxon>
        <taxon>Gammaproteobacteria</taxon>
        <taxon>Alteromonadales</taxon>
        <taxon>Colwelliaceae</taxon>
        <taxon>Thalassotalea</taxon>
    </lineage>
</organism>
<dbReference type="InterPro" id="IPR050553">
    <property type="entry name" value="Thioredoxin_ResA/DsbE_sf"/>
</dbReference>
<dbReference type="PANTHER" id="PTHR42852:SF13">
    <property type="entry name" value="PROTEIN DIPZ"/>
    <property type="match status" value="1"/>
</dbReference>
<dbReference type="SUPFAM" id="SSF52833">
    <property type="entry name" value="Thioredoxin-like"/>
    <property type="match status" value="1"/>
</dbReference>
<dbReference type="InterPro" id="IPR000866">
    <property type="entry name" value="AhpC/TSA"/>
</dbReference>
<proteinExistence type="predicted"/>
<accession>A0ABQ6GZB8</accession>
<dbReference type="PANTHER" id="PTHR42852">
    <property type="entry name" value="THIOL:DISULFIDE INTERCHANGE PROTEIN DSBE"/>
    <property type="match status" value="1"/>
</dbReference>
<name>A0ABQ6GZB8_9GAMM</name>
<evidence type="ECO:0000259" key="1">
    <source>
        <dbReference type="PROSITE" id="PS51352"/>
    </source>
</evidence>
<reference evidence="2 3" key="1">
    <citation type="submission" date="2023-03" db="EMBL/GenBank/DDBJ databases">
        <title>Draft genome sequence of Thalassotalea insulae KCTC 62186T.</title>
        <authorList>
            <person name="Sawabe T."/>
        </authorList>
    </citation>
    <scope>NUCLEOTIDE SEQUENCE [LARGE SCALE GENOMIC DNA]</scope>
    <source>
        <strain evidence="2 3">KCTC 62186</strain>
    </source>
</reference>
<evidence type="ECO:0000313" key="2">
    <source>
        <dbReference type="EMBL" id="GLX79922.1"/>
    </source>
</evidence>
<dbReference type="Proteomes" id="UP001157186">
    <property type="component" value="Unassembled WGS sequence"/>
</dbReference>
<dbReference type="RefSeq" id="WP_284245873.1">
    <property type="nucleotide sequence ID" value="NZ_BSST01000001.1"/>
</dbReference>
<dbReference type="EMBL" id="BSST01000001">
    <property type="protein sequence ID" value="GLX79922.1"/>
    <property type="molecule type" value="Genomic_DNA"/>
</dbReference>
<evidence type="ECO:0000313" key="3">
    <source>
        <dbReference type="Proteomes" id="UP001157186"/>
    </source>
</evidence>
<dbReference type="CDD" id="cd02966">
    <property type="entry name" value="TlpA_like_family"/>
    <property type="match status" value="1"/>
</dbReference>
<dbReference type="InterPro" id="IPR013766">
    <property type="entry name" value="Thioredoxin_domain"/>
</dbReference>
<dbReference type="InterPro" id="IPR036249">
    <property type="entry name" value="Thioredoxin-like_sf"/>
</dbReference>
<keyword evidence="3" id="KW-1185">Reference proteome</keyword>
<dbReference type="Gene3D" id="3.40.30.10">
    <property type="entry name" value="Glutaredoxin"/>
    <property type="match status" value="1"/>
</dbReference>
<dbReference type="PROSITE" id="PS51352">
    <property type="entry name" value="THIOREDOXIN_2"/>
    <property type="match status" value="1"/>
</dbReference>
<dbReference type="Pfam" id="PF00578">
    <property type="entry name" value="AhpC-TSA"/>
    <property type="match status" value="1"/>
</dbReference>
<sequence>MSLSSLITNKISAIASLILIVLSLNVTVFAQEGTNTGDIAPKFNVTTLAGEFVNSVLLKDKKPIYLKFWATWCSYCKEEMPHLQKIFDRYGHNIEVVAINIGMNDSIKRIGRFFEKYQYNLPVVFDEKGELVEKFMIRGTPQHILIDEQGKIVHRSALITDDLHNKIVQLSNK</sequence>
<protein>
    <recommendedName>
        <fullName evidence="1">Thioredoxin domain-containing protein</fullName>
    </recommendedName>
</protein>
<gene>
    <name evidence="2" type="ORF">tinsulaeT_32620</name>
</gene>